<keyword evidence="2" id="KW-1133">Transmembrane helix</keyword>
<feature type="compositionally biased region" description="Basic and acidic residues" evidence="1">
    <location>
        <begin position="728"/>
        <end position="744"/>
    </location>
</feature>
<accession>A0A7M7PYU6</accession>
<sequence length="1704" mass="190087">MESDAGHGSRRTRSASRASSTSSSLEVRCACQYYRSDSLLPERSALAAASTAAYQSSRPNRPLLRRMVQTPPAGRKSQPARCGEHEYEPIGQPVMRMAISQHSMSVRMVAPVVKITDTDMIPAVDSDDSIDDRYRFKQRALILEGDVVLPLDGRIEDSAMDGRNLGDQTIDTSADELESPQQPQNRLEESFQMSATPGAESRTDAEINTSQVDSSMIEELPLRRGASGLQQRLKTSAGKIRSRFKNIQKPTFSMPHMPHRQAKTEKPTTVAATSTTTTAEKPPASPRPADQKASRMERFRMALPERPRFSLPDKSKFHLPDRSRFHLPDRSKFHLPERPKFNIDRSKFHMKKPNIQLPKSLSRPKRCASQRGSLSREQSQASNADASSSTSATRRNIFDFSTYPRPKLFERKSKAKAEYVTSSPKESRAQSSESSTFPRANRSSLSLSARWAQRFGETVKGIHHDDSEPPVDRSKPWRHPSLEEPRLSLKPQTSQEEEEEEEEKLPWENSERRTYDAEDEEESREASYGDRSATKAPELSFDKEPVKDPRLYDEQLMTRIVAEEPKKKVRLVEEDEASLPDPEAEDEHHTYHPKELFDGSFPPVDPREFRVARENSVDLSEDEGSSMRSDREIQQSSGSSCERRRRGVIEEIDSDEFFLREKGISQENMRFTLISEISSFFTQHRDALRPRVTAEIEEIPPQRPKRTRSLRKRRDESVESYDATPPPEKPKRERSSLRQSRESFHTQPSLERVNSLSRHRIVYQTETAPMLQTKDDMASEPLDDIVVVKPARRKSRSSLRSTSQSRLPPEEQNIVLAPMQQSMTSEIPTQVPVPPVPRRRKRLRRDNTNQSSSLSVRTSDSALCNGFHDTGSLRHSHERIPPTPPPTPPPPSHPDELDYIEPAAAPVTSHPPPVPPKRTRSHSRTASLAPEDDRTSHGAESLPGDFGYADEDDIPVIPRDSSSREPSLPGYAVIEKREKPPRPPPPRRKRQDKFATAPRPSKNGGPKRPLRAYSTLRPAKSDTIRKSVESIPFMDADYSLHDREPQPVHNDDDDDDFHKDLRSGEVLSKMQGRPLPAPPRPPRHRRVDRHTRRSLPREITPDFSETVASTQTDPLPDDLVIEEEITSAKLVVTPSRHGSSQVLISTERVPSPTNGSYKSLSSGEPKTPPIPPLPSSVQQRDPVRTQAKDTNESDYRVPSSGEPRRLDPSQLEMLRSALFSSEGPLRIPSLEVGDLKVERLTVSQLEAYKVAASEIDAIVVSATELSNRGDTEGGIHPSLLQELIAIRNQLEAVAASQPQSRPQSAMEDACTATSNERIDMPLEESSRAAERRRSFTRERSPLLVVEQSLSGQEATKEMGRTSFPLSGSTTDLTLVASDSPSVSEVTTTFISTEATEEPVITITEAPVVQPSLDIATDDKLSSPRTTSPESRLTRSSSPSRSRSSSPSRGRPGVVRQTASPVKSLPPVISVTPDNIVTPTSTLPTGDNDNNMPLRHVTSSGVQPQRAVISYQSSNEPATTPSSLPPSRETSQSPPPPVTRLARESSRSPPPPSSPPQAPTRDPDVQTRFIAFPTSQIPASFFALADPPLSSSVTDQQQHQQRRDVEVEPSIADMSGQLLRALRHAGTRSLRHFVDSVVSRFASPDEVEETGVTSAAGALSEEKVRRIELAMCALLILIAGLIIMCICTPRTVTHHHHWDYFNPPQ</sequence>
<feature type="compositionally biased region" description="Pro residues" evidence="1">
    <location>
        <begin position="881"/>
        <end position="892"/>
    </location>
</feature>
<organism evidence="3 4">
    <name type="scientific">Nasonia vitripennis</name>
    <name type="common">Parasitic wasp</name>
    <dbReference type="NCBI Taxonomy" id="7425"/>
    <lineage>
        <taxon>Eukaryota</taxon>
        <taxon>Metazoa</taxon>
        <taxon>Ecdysozoa</taxon>
        <taxon>Arthropoda</taxon>
        <taxon>Hexapoda</taxon>
        <taxon>Insecta</taxon>
        <taxon>Pterygota</taxon>
        <taxon>Neoptera</taxon>
        <taxon>Endopterygota</taxon>
        <taxon>Hymenoptera</taxon>
        <taxon>Apocrita</taxon>
        <taxon>Proctotrupomorpha</taxon>
        <taxon>Chalcidoidea</taxon>
        <taxon>Pteromalidae</taxon>
        <taxon>Pteromalinae</taxon>
        <taxon>Nasonia</taxon>
    </lineage>
</organism>
<feature type="compositionally biased region" description="Polar residues" evidence="1">
    <location>
        <begin position="1509"/>
        <end position="1521"/>
    </location>
</feature>
<feature type="compositionally biased region" description="Low complexity" evidence="1">
    <location>
        <begin position="267"/>
        <end position="282"/>
    </location>
</feature>
<evidence type="ECO:0000256" key="1">
    <source>
        <dbReference type="SAM" id="MobiDB-lite"/>
    </source>
</evidence>
<feature type="compositionally biased region" description="Basic residues" evidence="1">
    <location>
        <begin position="1081"/>
        <end position="1094"/>
    </location>
</feature>
<evidence type="ECO:0000313" key="4">
    <source>
        <dbReference type="Proteomes" id="UP000002358"/>
    </source>
</evidence>
<evidence type="ECO:0000256" key="2">
    <source>
        <dbReference type="SAM" id="Phobius"/>
    </source>
</evidence>
<feature type="compositionally biased region" description="Acidic residues" evidence="1">
    <location>
        <begin position="573"/>
        <end position="585"/>
    </location>
</feature>
<name>A0A7M7PYU6_NASVI</name>
<feature type="compositionally biased region" description="Basic and acidic residues" evidence="1">
    <location>
        <begin position="504"/>
        <end position="516"/>
    </location>
</feature>
<feature type="region of interest" description="Disordered" evidence="1">
    <location>
        <begin position="1295"/>
        <end position="1368"/>
    </location>
</feature>
<dbReference type="GeneID" id="100680458"/>
<dbReference type="InParanoid" id="A0A7M7PYU6"/>
<feature type="compositionally biased region" description="Basic and acidic residues" evidence="1">
    <location>
        <begin position="460"/>
        <end position="487"/>
    </location>
</feature>
<feature type="region of interest" description="Disordered" evidence="1">
    <location>
        <begin position="307"/>
        <end position="392"/>
    </location>
</feature>
<feature type="region of interest" description="Disordered" evidence="1">
    <location>
        <begin position="789"/>
        <end position="1117"/>
    </location>
</feature>
<feature type="compositionally biased region" description="Low complexity" evidence="1">
    <location>
        <begin position="378"/>
        <end position="392"/>
    </location>
</feature>
<feature type="compositionally biased region" description="Basic and acidic residues" evidence="1">
    <location>
        <begin position="605"/>
        <end position="616"/>
    </location>
</feature>
<feature type="compositionally biased region" description="Polar residues" evidence="1">
    <location>
        <begin position="745"/>
        <end position="755"/>
    </location>
</feature>
<feature type="compositionally biased region" description="Basic and acidic residues" evidence="1">
    <location>
        <begin position="307"/>
        <end position="347"/>
    </location>
</feature>
<feature type="compositionally biased region" description="Polar residues" evidence="1">
    <location>
        <begin position="179"/>
        <end position="195"/>
    </location>
</feature>
<feature type="region of interest" description="Disordered" evidence="1">
    <location>
        <begin position="689"/>
        <end position="755"/>
    </location>
</feature>
<dbReference type="OrthoDB" id="6782661at2759"/>
<feature type="compositionally biased region" description="Polar residues" evidence="1">
    <location>
        <begin position="819"/>
        <end position="828"/>
    </location>
</feature>
<feature type="compositionally biased region" description="Polar residues" evidence="1">
    <location>
        <begin position="420"/>
        <end position="442"/>
    </location>
</feature>
<dbReference type="EnsemblMetazoa" id="XM_031921413">
    <property type="protein sequence ID" value="XP_031777273"/>
    <property type="gene ID" value="LOC100680458"/>
</dbReference>
<evidence type="ECO:0000313" key="3">
    <source>
        <dbReference type="EnsemblMetazoa" id="XP_031777273"/>
    </source>
</evidence>
<protein>
    <submittedName>
        <fullName evidence="3">Uncharacterized protein</fullName>
    </submittedName>
</protein>
<keyword evidence="4" id="KW-1185">Reference proteome</keyword>
<feature type="compositionally biased region" description="Basic and acidic residues" evidence="1">
    <location>
        <begin position="1038"/>
        <end position="1063"/>
    </location>
</feature>
<keyword evidence="2" id="KW-0812">Transmembrane</keyword>
<feature type="compositionally biased region" description="Polar residues" evidence="1">
    <location>
        <begin position="1151"/>
        <end position="1164"/>
    </location>
</feature>
<feature type="compositionally biased region" description="Basic and acidic residues" evidence="1">
    <location>
        <begin position="540"/>
        <end position="550"/>
    </location>
</feature>
<feature type="region of interest" description="Disordered" evidence="1">
    <location>
        <begin position="1"/>
        <end position="25"/>
    </location>
</feature>
<proteinExistence type="predicted"/>
<feature type="compositionally biased region" description="Basic and acidic residues" evidence="1">
    <location>
        <begin position="586"/>
        <end position="597"/>
    </location>
</feature>
<feature type="region of interest" description="Disordered" evidence="1">
    <location>
        <begin position="413"/>
        <end position="550"/>
    </location>
</feature>
<feature type="compositionally biased region" description="Polar residues" evidence="1">
    <location>
        <begin position="1471"/>
        <end position="1502"/>
    </location>
</feature>
<dbReference type="RefSeq" id="XP_031777272.1">
    <property type="nucleotide sequence ID" value="XM_031921412.2"/>
</dbReference>
<keyword evidence="2" id="KW-0472">Membrane</keyword>
<feature type="compositionally biased region" description="Pro residues" evidence="1">
    <location>
        <begin position="1547"/>
        <end position="1557"/>
    </location>
</feature>
<feature type="region of interest" description="Disordered" evidence="1">
    <location>
        <begin position="175"/>
        <end position="208"/>
    </location>
</feature>
<dbReference type="Proteomes" id="UP000002358">
    <property type="component" value="Chromosome 1"/>
</dbReference>
<dbReference type="EnsemblMetazoa" id="XM_031921412">
    <property type="protein sequence ID" value="XP_031777272"/>
    <property type="gene ID" value="LOC100680458"/>
</dbReference>
<feature type="compositionally biased region" description="Low complexity" evidence="1">
    <location>
        <begin position="15"/>
        <end position="24"/>
    </location>
</feature>
<feature type="region of interest" description="Disordered" evidence="1">
    <location>
        <begin position="1411"/>
        <end position="1562"/>
    </location>
</feature>
<dbReference type="KEGG" id="nvi:100680458"/>
<dbReference type="RefSeq" id="XP_031777273.1">
    <property type="nucleotide sequence ID" value="XM_031921413.2"/>
</dbReference>
<reference evidence="3" key="1">
    <citation type="submission" date="2021-01" db="UniProtKB">
        <authorList>
            <consortium name="EnsemblMetazoa"/>
        </authorList>
    </citation>
    <scope>IDENTIFICATION</scope>
</reference>
<feature type="compositionally biased region" description="Polar residues" evidence="1">
    <location>
        <begin position="848"/>
        <end position="862"/>
    </location>
</feature>
<feature type="region of interest" description="Disordered" evidence="1">
    <location>
        <begin position="250"/>
        <end position="294"/>
    </location>
</feature>
<feature type="compositionally biased region" description="Basic residues" evidence="1">
    <location>
        <begin position="703"/>
        <end position="712"/>
    </location>
</feature>
<feature type="region of interest" description="Disordered" evidence="1">
    <location>
        <begin position="571"/>
        <end position="647"/>
    </location>
</feature>
<feature type="region of interest" description="Disordered" evidence="1">
    <location>
        <begin position="1130"/>
        <end position="1209"/>
    </location>
</feature>
<feature type="compositionally biased region" description="Basic and acidic residues" evidence="1">
    <location>
        <begin position="1181"/>
        <end position="1195"/>
    </location>
</feature>
<dbReference type="SMR" id="A0A7M7PYU6"/>
<feature type="transmembrane region" description="Helical" evidence="2">
    <location>
        <begin position="1666"/>
        <end position="1686"/>
    </location>
</feature>
<feature type="compositionally biased region" description="Low complexity" evidence="1">
    <location>
        <begin position="1422"/>
        <end position="1451"/>
    </location>
</feature>
<feature type="compositionally biased region" description="Basic and acidic residues" evidence="1">
    <location>
        <begin position="1316"/>
        <end position="1340"/>
    </location>
</feature>
<feature type="compositionally biased region" description="Basic and acidic residues" evidence="1">
    <location>
        <begin position="1019"/>
        <end position="1028"/>
    </location>
</feature>